<evidence type="ECO:0000256" key="3">
    <source>
        <dbReference type="ARBA" id="ARBA00022723"/>
    </source>
</evidence>
<evidence type="ECO:0000256" key="7">
    <source>
        <dbReference type="SAM" id="MobiDB-lite"/>
    </source>
</evidence>
<evidence type="ECO:0000259" key="9">
    <source>
        <dbReference type="PROSITE" id="PS51144"/>
    </source>
</evidence>
<evidence type="ECO:0000256" key="2">
    <source>
        <dbReference type="ARBA" id="ARBA00012925"/>
    </source>
</evidence>
<feature type="signal peptide" evidence="8">
    <location>
        <begin position="1"/>
        <end position="17"/>
    </location>
</feature>
<evidence type="ECO:0000313" key="11">
    <source>
        <dbReference type="Proteomes" id="UP001642405"/>
    </source>
</evidence>
<dbReference type="PROSITE" id="PS51144">
    <property type="entry name" value="ALPHA_CA_2"/>
    <property type="match status" value="1"/>
</dbReference>
<keyword evidence="3" id="KW-0479">Metal-binding</keyword>
<accession>A0ABP0BZK0</accession>
<comment type="catalytic activity">
    <reaction evidence="6">
        <text>hydrogencarbonate + H(+) = CO2 + H2O</text>
        <dbReference type="Rhea" id="RHEA:10748"/>
        <dbReference type="ChEBI" id="CHEBI:15377"/>
        <dbReference type="ChEBI" id="CHEBI:15378"/>
        <dbReference type="ChEBI" id="CHEBI:16526"/>
        <dbReference type="ChEBI" id="CHEBI:17544"/>
        <dbReference type="EC" id="4.2.1.1"/>
    </reaction>
</comment>
<proteinExistence type="inferred from homology"/>
<dbReference type="EC" id="4.2.1.1" evidence="2"/>
<dbReference type="Proteomes" id="UP001642405">
    <property type="component" value="Unassembled WGS sequence"/>
</dbReference>
<keyword evidence="8" id="KW-0732">Signal</keyword>
<dbReference type="SMART" id="SM01057">
    <property type="entry name" value="Carb_anhydrase"/>
    <property type="match status" value="1"/>
</dbReference>
<sequence length="414" mass="42207">MHYVFLALAALASRSLASCAYGTHLSPRAEEGEVPIGNFGYNGATGPTNWLAIDPAANALCATGTRQSPVDMVAGGFPKVAGTAINLQLNDLPDGAEFENLGTTVEVVAENGGTMTIPRVGDFTLQQFHFHLPSEHLDNGTSQAMEMHMVWEGANASVAVLSAYIGLVDQNGAGAGQSVAAGIAGAAAKLRRGRPTKQDRRDLVRQRQAASVTADATAVGEVEAVAAATAAASTAATALLETVLNEVDKISTPGTATKTPALVLSELTALLTAGEFQSYTGSLTTPPCTEGVNWLVSTQKLSIEPSTFVKARNVIGFNARFPQNTLGQTNLLQLSAGTAAPANNAAATEAEAAASSAPAGESDTTTTTTTTSSTSDDSLQDAIAKLVGLVQGVAGSAAGRTSVNRVPLVLVDGK</sequence>
<dbReference type="PANTHER" id="PTHR18952">
    <property type="entry name" value="CARBONIC ANHYDRASE"/>
    <property type="match status" value="1"/>
</dbReference>
<protein>
    <recommendedName>
        <fullName evidence="2">carbonic anhydrase</fullName>
        <ecNumber evidence="2">4.2.1.1</ecNumber>
    </recommendedName>
</protein>
<dbReference type="PANTHER" id="PTHR18952:SF265">
    <property type="entry name" value="CARBONIC ANHYDRASE"/>
    <property type="match status" value="1"/>
</dbReference>
<evidence type="ECO:0000256" key="4">
    <source>
        <dbReference type="ARBA" id="ARBA00022833"/>
    </source>
</evidence>
<dbReference type="EMBL" id="CAWUHB010000030">
    <property type="protein sequence ID" value="CAK7224390.1"/>
    <property type="molecule type" value="Genomic_DNA"/>
</dbReference>
<dbReference type="Gene3D" id="3.10.200.10">
    <property type="entry name" value="Alpha carbonic anhydrase"/>
    <property type="match status" value="1"/>
</dbReference>
<dbReference type="SUPFAM" id="SSF51069">
    <property type="entry name" value="Carbonic anhydrase"/>
    <property type="match status" value="1"/>
</dbReference>
<dbReference type="Pfam" id="PF00194">
    <property type="entry name" value="Carb_anhydrase"/>
    <property type="match status" value="2"/>
</dbReference>
<keyword evidence="11" id="KW-1185">Reference proteome</keyword>
<reference evidence="10 11" key="1">
    <citation type="submission" date="2024-01" db="EMBL/GenBank/DDBJ databases">
        <authorList>
            <person name="Allen C."/>
            <person name="Tagirdzhanova G."/>
        </authorList>
    </citation>
    <scope>NUCLEOTIDE SEQUENCE [LARGE SCALE GENOMIC DNA]</scope>
</reference>
<feature type="region of interest" description="Disordered" evidence="7">
    <location>
        <begin position="343"/>
        <end position="377"/>
    </location>
</feature>
<keyword evidence="4" id="KW-0862">Zinc</keyword>
<dbReference type="InterPro" id="IPR001148">
    <property type="entry name" value="CA_dom"/>
</dbReference>
<evidence type="ECO:0000256" key="8">
    <source>
        <dbReference type="SAM" id="SignalP"/>
    </source>
</evidence>
<keyword evidence="5" id="KW-0456">Lyase</keyword>
<comment type="caution">
    <text evidence="10">The sequence shown here is derived from an EMBL/GenBank/DDBJ whole genome shotgun (WGS) entry which is preliminary data.</text>
</comment>
<dbReference type="CDD" id="cd03124">
    <property type="entry name" value="alpha_CA_prokaryotic_like"/>
    <property type="match status" value="1"/>
</dbReference>
<dbReference type="InterPro" id="IPR023561">
    <property type="entry name" value="Carbonic_anhydrase_a-class"/>
</dbReference>
<name>A0ABP0BZK0_9PEZI</name>
<evidence type="ECO:0000313" key="10">
    <source>
        <dbReference type="EMBL" id="CAK7224390.1"/>
    </source>
</evidence>
<feature type="domain" description="Alpha-carbonic anhydrase" evidence="9">
    <location>
        <begin position="37"/>
        <end position="351"/>
    </location>
</feature>
<evidence type="ECO:0000256" key="5">
    <source>
        <dbReference type="ARBA" id="ARBA00023239"/>
    </source>
</evidence>
<organism evidence="10 11">
    <name type="scientific">Sporothrix curviconia</name>
    <dbReference type="NCBI Taxonomy" id="1260050"/>
    <lineage>
        <taxon>Eukaryota</taxon>
        <taxon>Fungi</taxon>
        <taxon>Dikarya</taxon>
        <taxon>Ascomycota</taxon>
        <taxon>Pezizomycotina</taxon>
        <taxon>Sordariomycetes</taxon>
        <taxon>Sordariomycetidae</taxon>
        <taxon>Ophiostomatales</taxon>
        <taxon>Ophiostomataceae</taxon>
        <taxon>Sporothrix</taxon>
    </lineage>
</organism>
<evidence type="ECO:0000256" key="1">
    <source>
        <dbReference type="ARBA" id="ARBA00010718"/>
    </source>
</evidence>
<dbReference type="InterPro" id="IPR041891">
    <property type="entry name" value="Alpha_CA_prokaryot-like"/>
</dbReference>
<dbReference type="InterPro" id="IPR036398">
    <property type="entry name" value="CA_dom_sf"/>
</dbReference>
<comment type="similarity">
    <text evidence="1">Belongs to the alpha-carbonic anhydrase family.</text>
</comment>
<gene>
    <name evidence="10" type="ORF">SCUCBS95973_005500</name>
</gene>
<evidence type="ECO:0000256" key="6">
    <source>
        <dbReference type="ARBA" id="ARBA00048348"/>
    </source>
</evidence>
<feature type="chain" id="PRO_5045666010" description="carbonic anhydrase" evidence="8">
    <location>
        <begin position="18"/>
        <end position="414"/>
    </location>
</feature>